<keyword evidence="3" id="KW-1185">Reference proteome</keyword>
<organism evidence="2 3">
    <name type="scientific">Holospora elegans E1</name>
    <dbReference type="NCBI Taxonomy" id="1427503"/>
    <lineage>
        <taxon>Bacteria</taxon>
        <taxon>Pseudomonadati</taxon>
        <taxon>Pseudomonadota</taxon>
        <taxon>Alphaproteobacteria</taxon>
        <taxon>Holosporales</taxon>
        <taxon>Holosporaceae</taxon>
        <taxon>Holospora</taxon>
    </lineage>
</organism>
<evidence type="ECO:0000313" key="3">
    <source>
        <dbReference type="Proteomes" id="UP000024842"/>
    </source>
</evidence>
<comment type="caution">
    <text evidence="2">The sequence shown here is derived from an EMBL/GenBank/DDBJ whole genome shotgun (WGS) entry which is preliminary data.</text>
</comment>
<keyword evidence="1" id="KW-0732">Signal</keyword>
<dbReference type="Proteomes" id="UP000024842">
    <property type="component" value="Unassembled WGS sequence"/>
</dbReference>
<feature type="signal peptide" evidence="1">
    <location>
        <begin position="1"/>
        <end position="20"/>
    </location>
</feature>
<sequence precursor="true">MKTNFFRVILAMMICTAVHAEPLEELAKSVNSVTEEIQSVPISFEQKQEYTKKVSGEFLKFHPRTKTNEKKFSRKFCI</sequence>
<evidence type="ECO:0000313" key="2">
    <source>
        <dbReference type="EMBL" id="GAJ45768.1"/>
    </source>
</evidence>
<accession>A0A023DWH8</accession>
<dbReference type="RefSeq" id="WP_162531125.1">
    <property type="nucleotide sequence ID" value="NZ_BAUP01000025.1"/>
</dbReference>
<dbReference type="EMBL" id="BAUP01000025">
    <property type="protein sequence ID" value="GAJ45768.1"/>
    <property type="molecule type" value="Genomic_DNA"/>
</dbReference>
<protein>
    <submittedName>
        <fullName evidence="2">Uncharacterized protein</fullName>
    </submittedName>
</protein>
<dbReference type="AlphaFoldDB" id="A0A023DWH8"/>
<name>A0A023DWH8_9PROT</name>
<reference evidence="2 3" key="1">
    <citation type="journal article" date="2014" name="FEMS Microbiol. Lett.">
        <title>Draft genome sequences of three Holospora species (Holospora obtusa, Holospora undulata, and Holospora elegans), endonuclear symbiotic bacteria of the ciliate Paramecium caudatum.</title>
        <authorList>
            <person name="Dohra H."/>
            <person name="Tanaka K."/>
            <person name="Suzuki T."/>
            <person name="Fujishima M."/>
            <person name="Suzuki H."/>
        </authorList>
    </citation>
    <scope>NUCLEOTIDE SEQUENCE [LARGE SCALE GENOMIC DNA]</scope>
    <source>
        <strain evidence="2 3">E1</strain>
    </source>
</reference>
<gene>
    <name evidence="2" type="ORF">HE1_00077</name>
</gene>
<evidence type="ECO:0000256" key="1">
    <source>
        <dbReference type="SAM" id="SignalP"/>
    </source>
</evidence>
<proteinExistence type="predicted"/>
<feature type="chain" id="PRO_5001513952" evidence="1">
    <location>
        <begin position="21"/>
        <end position="78"/>
    </location>
</feature>